<evidence type="ECO:0000313" key="12">
    <source>
        <dbReference type="EMBL" id="KUG53562.1"/>
    </source>
</evidence>
<comment type="catalytic activity">
    <reaction evidence="11">
        <text>S-methyl-5'-thioadenosine + phosphate = 5-(methylsulfanyl)-alpha-D-ribose 1-phosphate + adenine</text>
        <dbReference type="Rhea" id="RHEA:11852"/>
        <dbReference type="ChEBI" id="CHEBI:16708"/>
        <dbReference type="ChEBI" id="CHEBI:17509"/>
        <dbReference type="ChEBI" id="CHEBI:43474"/>
        <dbReference type="ChEBI" id="CHEBI:58533"/>
        <dbReference type="EC" id="2.4.2.28"/>
    </reaction>
    <physiologicalReaction direction="left-to-right" evidence="11">
        <dbReference type="Rhea" id="RHEA:11853"/>
    </physiologicalReaction>
</comment>
<comment type="caution">
    <text evidence="12">The sequence shown here is derived from an EMBL/GenBank/DDBJ whole genome shotgun (WGS) entry which is preliminary data.</text>
</comment>
<dbReference type="PANTHER" id="PTHR30616:SF2">
    <property type="entry name" value="PURINE NUCLEOSIDE PHOSPHORYLASE LACC1"/>
    <property type="match status" value="1"/>
</dbReference>
<dbReference type="RefSeq" id="WP_058891571.1">
    <property type="nucleotide sequence ID" value="NZ_LQBL01000028.1"/>
</dbReference>
<evidence type="ECO:0000256" key="3">
    <source>
        <dbReference type="ARBA" id="ARBA00007353"/>
    </source>
</evidence>
<evidence type="ECO:0000313" key="13">
    <source>
        <dbReference type="Proteomes" id="UP000054837"/>
    </source>
</evidence>
<dbReference type="SUPFAM" id="SSF64438">
    <property type="entry name" value="CNF1/YfiH-like putative cysteine hydrolases"/>
    <property type="match status" value="1"/>
</dbReference>
<reference evidence="12 13" key="1">
    <citation type="submission" date="2015-12" db="EMBL/GenBank/DDBJ databases">
        <title>Serinicoccus chungangenesis strain CD08_5 genome sequencing and assembly.</title>
        <authorList>
            <person name="Chander A.M."/>
            <person name="Kaur G."/>
            <person name="Nair G.R."/>
            <person name="Dhawan D.K."/>
            <person name="Kochhar R.K."/>
            <person name="Mayilraj S."/>
            <person name="Bhadada S.K."/>
        </authorList>
    </citation>
    <scope>NUCLEOTIDE SEQUENCE [LARGE SCALE GENOMIC DNA]</scope>
    <source>
        <strain evidence="12 13">CD08_5</strain>
    </source>
</reference>
<dbReference type="Proteomes" id="UP000054837">
    <property type="component" value="Unassembled WGS sequence"/>
</dbReference>
<evidence type="ECO:0000256" key="2">
    <source>
        <dbReference type="ARBA" id="ARBA00003215"/>
    </source>
</evidence>
<dbReference type="InterPro" id="IPR038371">
    <property type="entry name" value="Cu_polyphenol_OxRdtase_sf"/>
</dbReference>
<name>A0A0W8I5L7_9MICO</name>
<dbReference type="Gene3D" id="3.60.140.10">
    <property type="entry name" value="CNF1/YfiH-like putative cysteine hydrolases"/>
    <property type="match status" value="1"/>
</dbReference>
<dbReference type="CDD" id="cd16833">
    <property type="entry name" value="YfiH"/>
    <property type="match status" value="1"/>
</dbReference>
<keyword evidence="13" id="KW-1185">Reference proteome</keyword>
<dbReference type="GO" id="GO:0005507">
    <property type="term" value="F:copper ion binding"/>
    <property type="evidence" value="ECO:0007669"/>
    <property type="project" value="TreeGrafter"/>
</dbReference>
<keyword evidence="7" id="KW-0862">Zinc</keyword>
<dbReference type="PANTHER" id="PTHR30616">
    <property type="entry name" value="UNCHARACTERIZED PROTEIN YFIH"/>
    <property type="match status" value="1"/>
</dbReference>
<evidence type="ECO:0000256" key="8">
    <source>
        <dbReference type="ARBA" id="ARBA00023008"/>
    </source>
</evidence>
<comment type="function">
    <text evidence="2">Purine nucleoside enzyme that catalyzes the phosphorolysis of adenosine and inosine nucleosides, yielding D-ribose 1-phosphate and the respective free bases, adenine and hypoxanthine. Also catalyzes the phosphorolysis of S-methyl-5'-thioadenosine into adenine and S-methyl-5-thio-alpha-D-ribose 1-phosphate. Also has adenosine deaminase activity.</text>
</comment>
<keyword evidence="8" id="KW-0186">Copper</keyword>
<evidence type="ECO:0000256" key="9">
    <source>
        <dbReference type="ARBA" id="ARBA00047989"/>
    </source>
</evidence>
<organism evidence="12 13">
    <name type="scientific">Serinicoccus chungangensis</name>
    <dbReference type="NCBI Taxonomy" id="767452"/>
    <lineage>
        <taxon>Bacteria</taxon>
        <taxon>Bacillati</taxon>
        <taxon>Actinomycetota</taxon>
        <taxon>Actinomycetes</taxon>
        <taxon>Micrococcales</taxon>
        <taxon>Ornithinimicrobiaceae</taxon>
        <taxon>Serinicoccus</taxon>
    </lineage>
</organism>
<proteinExistence type="inferred from homology"/>
<dbReference type="EMBL" id="LQBL01000028">
    <property type="protein sequence ID" value="KUG53562.1"/>
    <property type="molecule type" value="Genomic_DNA"/>
</dbReference>
<keyword evidence="4" id="KW-0808">Transferase</keyword>
<accession>A0A0W8I5L7</accession>
<evidence type="ECO:0000256" key="6">
    <source>
        <dbReference type="ARBA" id="ARBA00022801"/>
    </source>
</evidence>
<comment type="catalytic activity">
    <reaction evidence="1">
        <text>inosine + phosphate = alpha-D-ribose 1-phosphate + hypoxanthine</text>
        <dbReference type="Rhea" id="RHEA:27646"/>
        <dbReference type="ChEBI" id="CHEBI:17368"/>
        <dbReference type="ChEBI" id="CHEBI:17596"/>
        <dbReference type="ChEBI" id="CHEBI:43474"/>
        <dbReference type="ChEBI" id="CHEBI:57720"/>
        <dbReference type="EC" id="2.4.2.1"/>
    </reaction>
    <physiologicalReaction direction="left-to-right" evidence="1">
        <dbReference type="Rhea" id="RHEA:27647"/>
    </physiologicalReaction>
</comment>
<comment type="catalytic activity">
    <reaction evidence="10">
        <text>adenosine + phosphate = alpha-D-ribose 1-phosphate + adenine</text>
        <dbReference type="Rhea" id="RHEA:27642"/>
        <dbReference type="ChEBI" id="CHEBI:16335"/>
        <dbReference type="ChEBI" id="CHEBI:16708"/>
        <dbReference type="ChEBI" id="CHEBI:43474"/>
        <dbReference type="ChEBI" id="CHEBI:57720"/>
        <dbReference type="EC" id="2.4.2.1"/>
    </reaction>
    <physiologicalReaction direction="left-to-right" evidence="10">
        <dbReference type="Rhea" id="RHEA:27643"/>
    </physiologicalReaction>
</comment>
<comment type="similarity">
    <text evidence="3">Belongs to the purine nucleoside phosphorylase YfiH/LACC1 family.</text>
</comment>
<dbReference type="InterPro" id="IPR003730">
    <property type="entry name" value="Cu_polyphenol_OxRdtase"/>
</dbReference>
<evidence type="ECO:0000256" key="10">
    <source>
        <dbReference type="ARBA" id="ARBA00048968"/>
    </source>
</evidence>
<dbReference type="GO" id="GO:0017061">
    <property type="term" value="F:S-methyl-5-thioadenosine phosphorylase activity"/>
    <property type="evidence" value="ECO:0007669"/>
    <property type="project" value="UniProtKB-EC"/>
</dbReference>
<sequence>MFTWRERLDPTGDGYGVEWAVTDRHGGASQDAYASFNLGGHVGDLPEAVETNRHRLAHELGLRGADLRLMDQQHGCSVALTPSTGVAVGAGASRPPATDRGGETPAPAADALVSDRTDEALVVLVADCVPLLLVDRTEGLAAAVHAGRPGLLAGVVPAALRVLGELGARRLEAVVGPSVCPRCYEVPRELRDEAAALTPSAAAVSWTGTPAIDVASGVVQQLADSDLEVSLRWLPGCTRERSDLYSYRRDGATGRFAGVVRLLPPEQVA</sequence>
<dbReference type="OrthoDB" id="4279at2"/>
<comment type="catalytic activity">
    <reaction evidence="9">
        <text>adenosine + H2O + H(+) = inosine + NH4(+)</text>
        <dbReference type="Rhea" id="RHEA:24408"/>
        <dbReference type="ChEBI" id="CHEBI:15377"/>
        <dbReference type="ChEBI" id="CHEBI:15378"/>
        <dbReference type="ChEBI" id="CHEBI:16335"/>
        <dbReference type="ChEBI" id="CHEBI:17596"/>
        <dbReference type="ChEBI" id="CHEBI:28938"/>
        <dbReference type="EC" id="3.5.4.4"/>
    </reaction>
    <physiologicalReaction direction="left-to-right" evidence="9">
        <dbReference type="Rhea" id="RHEA:24409"/>
    </physiologicalReaction>
</comment>
<evidence type="ECO:0000256" key="7">
    <source>
        <dbReference type="ARBA" id="ARBA00022833"/>
    </source>
</evidence>
<keyword evidence="5" id="KW-0479">Metal-binding</keyword>
<dbReference type="STRING" id="767452.AVL62_01895"/>
<dbReference type="InterPro" id="IPR011324">
    <property type="entry name" value="Cytotoxic_necrot_fac-like_cat"/>
</dbReference>
<protein>
    <submittedName>
        <fullName evidence="12">Laccase</fullName>
    </submittedName>
</protein>
<dbReference type="AlphaFoldDB" id="A0A0W8I5L7"/>
<evidence type="ECO:0000256" key="5">
    <source>
        <dbReference type="ARBA" id="ARBA00022723"/>
    </source>
</evidence>
<dbReference type="SMR" id="A0A0W8I5L7"/>
<dbReference type="Pfam" id="PF02578">
    <property type="entry name" value="Cu-oxidase_4"/>
    <property type="match status" value="1"/>
</dbReference>
<evidence type="ECO:0000256" key="4">
    <source>
        <dbReference type="ARBA" id="ARBA00022679"/>
    </source>
</evidence>
<evidence type="ECO:0000256" key="11">
    <source>
        <dbReference type="ARBA" id="ARBA00049893"/>
    </source>
</evidence>
<dbReference type="GO" id="GO:0016787">
    <property type="term" value="F:hydrolase activity"/>
    <property type="evidence" value="ECO:0007669"/>
    <property type="project" value="UniProtKB-KW"/>
</dbReference>
<gene>
    <name evidence="12" type="ORF">AVL62_01895</name>
</gene>
<evidence type="ECO:0000256" key="1">
    <source>
        <dbReference type="ARBA" id="ARBA00000553"/>
    </source>
</evidence>
<keyword evidence="6" id="KW-0378">Hydrolase</keyword>